<evidence type="ECO:0000313" key="1">
    <source>
        <dbReference type="EMBL" id="PQA88297.1"/>
    </source>
</evidence>
<dbReference type="Gene3D" id="1.10.10.1190">
    <property type="entry name" value="Antirestriction protein ArdA, domain 3"/>
    <property type="match status" value="1"/>
</dbReference>
<dbReference type="OrthoDB" id="944647at2"/>
<dbReference type="Pfam" id="PF07275">
    <property type="entry name" value="ArdA"/>
    <property type="match status" value="1"/>
</dbReference>
<dbReference type="EMBL" id="PJCH01000005">
    <property type="protein sequence ID" value="PQA88297.1"/>
    <property type="molecule type" value="Genomic_DNA"/>
</dbReference>
<sequence length="183" mass="20525">MSPAPFAESPQQARPDGPRIYVACLAAYNNGFLHGRWIDATTPDEIMEEVQAMLAASPIPQAEEWSIHDYEGFEDASLSEYSSFETVCDLAEFIGEHGEVAAKLCTHFGDDLEEAKAAFEDYAGEFKSTADFAEDITRECGTDIPKSLEYYIDWEALARDMEMSGEILVIRTGFDEVHVFWTR</sequence>
<protein>
    <submittedName>
        <fullName evidence="1">Antirestriction protein ArdA</fullName>
    </submittedName>
</protein>
<reference evidence="1 2" key="1">
    <citation type="submission" date="2017-12" db="EMBL/GenBank/DDBJ databases">
        <authorList>
            <person name="Hurst M.R.H."/>
        </authorList>
    </citation>
    <scope>NUCLEOTIDE SEQUENCE [LARGE SCALE GENOMIC DNA]</scope>
    <source>
        <strain evidence="1 2">SY-3-19</strain>
    </source>
</reference>
<comment type="caution">
    <text evidence="1">The sequence shown here is derived from an EMBL/GenBank/DDBJ whole genome shotgun (WGS) entry which is preliminary data.</text>
</comment>
<name>A0A2S7K726_9PROT</name>
<dbReference type="Proteomes" id="UP000239504">
    <property type="component" value="Unassembled WGS sequence"/>
</dbReference>
<organism evidence="1 2">
    <name type="scientific">Hyphococcus luteus</name>
    <dbReference type="NCBI Taxonomy" id="2058213"/>
    <lineage>
        <taxon>Bacteria</taxon>
        <taxon>Pseudomonadati</taxon>
        <taxon>Pseudomonadota</taxon>
        <taxon>Alphaproteobacteria</taxon>
        <taxon>Parvularculales</taxon>
        <taxon>Parvularculaceae</taxon>
        <taxon>Hyphococcus</taxon>
    </lineage>
</organism>
<dbReference type="Gene3D" id="3.10.20.480">
    <property type="entry name" value="Antirestriction protein ArdA, domain 1"/>
    <property type="match status" value="1"/>
</dbReference>
<dbReference type="AlphaFoldDB" id="A0A2S7K726"/>
<proteinExistence type="predicted"/>
<keyword evidence="2" id="KW-1185">Reference proteome</keyword>
<evidence type="ECO:0000313" key="2">
    <source>
        <dbReference type="Proteomes" id="UP000239504"/>
    </source>
</evidence>
<dbReference type="InterPro" id="IPR041895">
    <property type="entry name" value="ArdA_dom1"/>
</dbReference>
<dbReference type="InterPro" id="IPR041893">
    <property type="entry name" value="ArdA_dom3"/>
</dbReference>
<gene>
    <name evidence="1" type="ORF">CW354_08335</name>
</gene>
<dbReference type="InterPro" id="IPR009899">
    <property type="entry name" value="ArdA"/>
</dbReference>
<accession>A0A2S7K726</accession>